<dbReference type="AlphaFoldDB" id="A0A6A1QAN2"/>
<sequence length="105" mass="12114">MRDTFIALESLLVKQYRSHWRVALWLNSGVWASAPNTRNRVCRHCCEGAVLGNADRGRRAPLQRTLQTVCDIPLYDICDYNVTRDRCQELGCCFYKGICYEKAIP</sequence>
<dbReference type="OrthoDB" id="9028469at2759"/>
<proteinExistence type="predicted"/>
<comment type="caution">
    <text evidence="1">The sequence shown here is derived from an EMBL/GenBank/DDBJ whole genome shotgun (WGS) entry which is preliminary data.</text>
</comment>
<dbReference type="InterPro" id="IPR031685">
    <property type="entry name" value="TEX29"/>
</dbReference>
<name>A0A6A1QAN2_BALPH</name>
<dbReference type="Proteomes" id="UP000437017">
    <property type="component" value="Unassembled WGS sequence"/>
</dbReference>
<dbReference type="Pfam" id="PF15839">
    <property type="entry name" value="TEX29"/>
    <property type="match status" value="1"/>
</dbReference>
<organism evidence="1 2">
    <name type="scientific">Balaenoptera physalus</name>
    <name type="common">Fin whale</name>
    <name type="synonym">Balaena physalus</name>
    <dbReference type="NCBI Taxonomy" id="9770"/>
    <lineage>
        <taxon>Eukaryota</taxon>
        <taxon>Metazoa</taxon>
        <taxon>Chordata</taxon>
        <taxon>Craniata</taxon>
        <taxon>Vertebrata</taxon>
        <taxon>Euteleostomi</taxon>
        <taxon>Mammalia</taxon>
        <taxon>Eutheria</taxon>
        <taxon>Laurasiatheria</taxon>
        <taxon>Artiodactyla</taxon>
        <taxon>Whippomorpha</taxon>
        <taxon>Cetacea</taxon>
        <taxon>Mysticeti</taxon>
        <taxon>Balaenopteridae</taxon>
        <taxon>Balaenoptera</taxon>
    </lineage>
</organism>
<accession>A0A6A1QAN2</accession>
<gene>
    <name evidence="1" type="ORF">E2I00_010542</name>
</gene>
<feature type="non-terminal residue" evidence="1">
    <location>
        <position position="105"/>
    </location>
</feature>
<dbReference type="EMBL" id="SGJD01000829">
    <property type="protein sequence ID" value="KAB0403326.1"/>
    <property type="molecule type" value="Genomic_DNA"/>
</dbReference>
<dbReference type="PANTHER" id="PTHR37339:SF1">
    <property type="entry name" value="TESTIS-EXPRESSED PROTEIN 29"/>
    <property type="match status" value="1"/>
</dbReference>
<dbReference type="PANTHER" id="PTHR37339">
    <property type="entry name" value="TESTIS-EXPRESSED PROTEIN 29"/>
    <property type="match status" value="1"/>
</dbReference>
<evidence type="ECO:0000313" key="1">
    <source>
        <dbReference type="EMBL" id="KAB0403326.1"/>
    </source>
</evidence>
<evidence type="ECO:0000313" key="2">
    <source>
        <dbReference type="Proteomes" id="UP000437017"/>
    </source>
</evidence>
<keyword evidence="2" id="KW-1185">Reference proteome</keyword>
<reference evidence="1 2" key="1">
    <citation type="journal article" date="2019" name="PLoS ONE">
        <title>Genomic analyses reveal an absence of contemporary introgressive admixture between fin whales and blue whales, despite known hybrids.</title>
        <authorList>
            <person name="Westbury M.V."/>
            <person name="Petersen B."/>
            <person name="Lorenzen E.D."/>
        </authorList>
    </citation>
    <scope>NUCLEOTIDE SEQUENCE [LARGE SCALE GENOMIC DNA]</scope>
    <source>
        <strain evidence="1">FinWhale-01</strain>
    </source>
</reference>
<protein>
    <submittedName>
        <fullName evidence="1">Uncharacterized protein</fullName>
    </submittedName>
</protein>